<proteinExistence type="predicted"/>
<comment type="caution">
    <text evidence="1">The sequence shown here is derived from an EMBL/GenBank/DDBJ whole genome shotgun (WGS) entry which is preliminary data.</text>
</comment>
<organism evidence="1 2">
    <name type="scientific">Manihot esculenta</name>
    <name type="common">Cassava</name>
    <name type="synonym">Jatropha manihot</name>
    <dbReference type="NCBI Taxonomy" id="3983"/>
    <lineage>
        <taxon>Eukaryota</taxon>
        <taxon>Viridiplantae</taxon>
        <taxon>Streptophyta</taxon>
        <taxon>Embryophyta</taxon>
        <taxon>Tracheophyta</taxon>
        <taxon>Spermatophyta</taxon>
        <taxon>Magnoliopsida</taxon>
        <taxon>eudicotyledons</taxon>
        <taxon>Gunneridae</taxon>
        <taxon>Pentapetalae</taxon>
        <taxon>rosids</taxon>
        <taxon>fabids</taxon>
        <taxon>Malpighiales</taxon>
        <taxon>Euphorbiaceae</taxon>
        <taxon>Crotonoideae</taxon>
        <taxon>Manihoteae</taxon>
        <taxon>Manihot</taxon>
    </lineage>
</organism>
<keyword evidence="2" id="KW-1185">Reference proteome</keyword>
<dbReference type="EMBL" id="CM004395">
    <property type="protein sequence ID" value="KAG8647470.1"/>
    <property type="molecule type" value="Genomic_DNA"/>
</dbReference>
<evidence type="ECO:0000313" key="1">
    <source>
        <dbReference type="EMBL" id="KAG8647470.1"/>
    </source>
</evidence>
<sequence>MCRIAQQPTVTRGPPTAITWSSCGKRTTGLSTDACLSGDGWLAGRLLHGVAGRRDWQSDPVRTMDPDFHYEFCQRSSCRLSRSSHRQRAVAMQWSVASPSRESA</sequence>
<protein>
    <submittedName>
        <fullName evidence="1">Uncharacterized protein</fullName>
    </submittedName>
</protein>
<reference evidence="2" key="1">
    <citation type="journal article" date="2016" name="Nat. Biotechnol.">
        <title>Sequencing wild and cultivated cassava and related species reveals extensive interspecific hybridization and genetic diversity.</title>
        <authorList>
            <person name="Bredeson J.V."/>
            <person name="Lyons J.B."/>
            <person name="Prochnik S.E."/>
            <person name="Wu G.A."/>
            <person name="Ha C.M."/>
            <person name="Edsinger-Gonzales E."/>
            <person name="Grimwood J."/>
            <person name="Schmutz J."/>
            <person name="Rabbi I.Y."/>
            <person name="Egesi C."/>
            <person name="Nauluvula P."/>
            <person name="Lebot V."/>
            <person name="Ndunguru J."/>
            <person name="Mkamilo G."/>
            <person name="Bart R.S."/>
            <person name="Setter T.L."/>
            <person name="Gleadow R.M."/>
            <person name="Kulakow P."/>
            <person name="Ferguson M.E."/>
            <person name="Rounsley S."/>
            <person name="Rokhsar D.S."/>
        </authorList>
    </citation>
    <scope>NUCLEOTIDE SEQUENCE [LARGE SCALE GENOMIC DNA]</scope>
    <source>
        <strain evidence="2">cv. AM560-2</strain>
    </source>
</reference>
<evidence type="ECO:0000313" key="2">
    <source>
        <dbReference type="Proteomes" id="UP000091857"/>
    </source>
</evidence>
<gene>
    <name evidence="1" type="ORF">MANES_09G082308v8</name>
</gene>
<name>A0ACB7H4R5_MANES</name>
<accession>A0ACB7H4R5</accession>
<dbReference type="Proteomes" id="UP000091857">
    <property type="component" value="Chromosome 9"/>
</dbReference>